<comment type="caution">
    <text evidence="7">The sequence shown here is derived from an EMBL/GenBank/DDBJ whole genome shotgun (WGS) entry which is preliminary data.</text>
</comment>
<keyword evidence="1" id="KW-0479">Metal-binding</keyword>
<dbReference type="Pfam" id="PF01753">
    <property type="entry name" value="zf-MYND"/>
    <property type="match status" value="1"/>
</dbReference>
<dbReference type="OrthoDB" id="442451at2759"/>
<protein>
    <recommendedName>
        <fullName evidence="6">MYND-type domain-containing protein</fullName>
    </recommendedName>
</protein>
<organism evidence="7 8">
    <name type="scientific">Thalassiosira oceanica</name>
    <name type="common">Marine diatom</name>
    <dbReference type="NCBI Taxonomy" id="159749"/>
    <lineage>
        <taxon>Eukaryota</taxon>
        <taxon>Sar</taxon>
        <taxon>Stramenopiles</taxon>
        <taxon>Ochrophyta</taxon>
        <taxon>Bacillariophyta</taxon>
        <taxon>Coscinodiscophyceae</taxon>
        <taxon>Thalassiosirophycidae</taxon>
        <taxon>Thalassiosirales</taxon>
        <taxon>Thalassiosiraceae</taxon>
        <taxon>Thalassiosira</taxon>
    </lineage>
</organism>
<evidence type="ECO:0000256" key="5">
    <source>
        <dbReference type="SAM" id="MobiDB-lite"/>
    </source>
</evidence>
<dbReference type="InterPro" id="IPR002893">
    <property type="entry name" value="Znf_MYND"/>
</dbReference>
<evidence type="ECO:0000256" key="2">
    <source>
        <dbReference type="ARBA" id="ARBA00022771"/>
    </source>
</evidence>
<dbReference type="PROSITE" id="PS01360">
    <property type="entry name" value="ZF_MYND_1"/>
    <property type="match status" value="1"/>
</dbReference>
<reference evidence="7 8" key="1">
    <citation type="journal article" date="2012" name="Genome Biol.">
        <title>Genome and low-iron response of an oceanic diatom adapted to chronic iron limitation.</title>
        <authorList>
            <person name="Lommer M."/>
            <person name="Specht M."/>
            <person name="Roy A.S."/>
            <person name="Kraemer L."/>
            <person name="Andreson R."/>
            <person name="Gutowska M.A."/>
            <person name="Wolf J."/>
            <person name="Bergner S.V."/>
            <person name="Schilhabel M.B."/>
            <person name="Klostermeier U.C."/>
            <person name="Beiko R.G."/>
            <person name="Rosenstiel P."/>
            <person name="Hippler M."/>
            <person name="Laroche J."/>
        </authorList>
    </citation>
    <scope>NUCLEOTIDE SEQUENCE [LARGE SCALE GENOMIC DNA]</scope>
    <source>
        <strain evidence="7 8">CCMP1005</strain>
    </source>
</reference>
<dbReference type="GO" id="GO:0008270">
    <property type="term" value="F:zinc ion binding"/>
    <property type="evidence" value="ECO:0007669"/>
    <property type="project" value="UniProtKB-KW"/>
</dbReference>
<sequence length="234" mass="25600">TLRHHITRRRDAEGKVPNRKTTQRFGCCSAVQPRPPPLPDRSEAIRGERPGWQVRSKALGLPPSGQAVPVDHKSETGEACANCGKHGSDTVKLKNCTACRLVKYCGVDCQRTHRKQHKKACKQRAAELKDEQLYGRGLERPEGDFCPICTLPIPLPMDRHSTCSACLTTKSELVMVVPCLKCSYGYPIAKSLARSLESCEGGRVEPGSVFGRNITPLPTTCGRIATRTPVSLVA</sequence>
<evidence type="ECO:0000256" key="3">
    <source>
        <dbReference type="ARBA" id="ARBA00022833"/>
    </source>
</evidence>
<keyword evidence="3" id="KW-0862">Zinc</keyword>
<accession>K0SK84</accession>
<feature type="non-terminal residue" evidence="7">
    <location>
        <position position="1"/>
    </location>
</feature>
<feature type="domain" description="MYND-type" evidence="6">
    <location>
        <begin position="80"/>
        <end position="121"/>
    </location>
</feature>
<name>K0SK84_THAOC</name>
<proteinExistence type="predicted"/>
<evidence type="ECO:0000256" key="4">
    <source>
        <dbReference type="PROSITE-ProRule" id="PRU00134"/>
    </source>
</evidence>
<keyword evidence="2 4" id="KW-0863">Zinc-finger</keyword>
<gene>
    <name evidence="7" type="ORF">THAOC_13754</name>
</gene>
<evidence type="ECO:0000313" key="8">
    <source>
        <dbReference type="Proteomes" id="UP000266841"/>
    </source>
</evidence>
<dbReference type="PROSITE" id="PS50865">
    <property type="entry name" value="ZF_MYND_2"/>
    <property type="match status" value="1"/>
</dbReference>
<dbReference type="SUPFAM" id="SSF144232">
    <property type="entry name" value="HIT/MYND zinc finger-like"/>
    <property type="match status" value="1"/>
</dbReference>
<feature type="region of interest" description="Disordered" evidence="5">
    <location>
        <begin position="1"/>
        <end position="22"/>
    </location>
</feature>
<dbReference type="AlphaFoldDB" id="K0SK84"/>
<dbReference type="Gene3D" id="6.10.140.2220">
    <property type="match status" value="1"/>
</dbReference>
<dbReference type="Proteomes" id="UP000266841">
    <property type="component" value="Unassembled WGS sequence"/>
</dbReference>
<evidence type="ECO:0000259" key="6">
    <source>
        <dbReference type="PROSITE" id="PS50865"/>
    </source>
</evidence>
<evidence type="ECO:0000313" key="7">
    <source>
        <dbReference type="EMBL" id="EJK65389.1"/>
    </source>
</evidence>
<evidence type="ECO:0000256" key="1">
    <source>
        <dbReference type="ARBA" id="ARBA00022723"/>
    </source>
</evidence>
<dbReference type="EMBL" id="AGNL01015891">
    <property type="protein sequence ID" value="EJK65389.1"/>
    <property type="molecule type" value="Genomic_DNA"/>
</dbReference>
<keyword evidence="8" id="KW-1185">Reference proteome</keyword>